<evidence type="ECO:0000256" key="6">
    <source>
        <dbReference type="SAM" id="Coils"/>
    </source>
</evidence>
<dbReference type="GO" id="GO:0005874">
    <property type="term" value="C:microtubule"/>
    <property type="evidence" value="ECO:0007669"/>
    <property type="project" value="UniProtKB-KW"/>
</dbReference>
<evidence type="ECO:0000256" key="1">
    <source>
        <dbReference type="ARBA" id="ARBA00004245"/>
    </source>
</evidence>
<dbReference type="KEGG" id="qsa:O6P43_005747"/>
<dbReference type="EMBL" id="JARAOO010000003">
    <property type="protein sequence ID" value="KAJ7975903.1"/>
    <property type="molecule type" value="Genomic_DNA"/>
</dbReference>
<keyword evidence="10" id="KW-1185">Reference proteome</keyword>
<dbReference type="AlphaFoldDB" id="A0AAD7Q6S3"/>
<keyword evidence="4" id="KW-0493">Microtubule</keyword>
<evidence type="ECO:0000256" key="2">
    <source>
        <dbReference type="ARBA" id="ARBA00005885"/>
    </source>
</evidence>
<accession>A0AAD7Q6S3</accession>
<evidence type="ECO:0000259" key="8">
    <source>
        <dbReference type="Pfam" id="PF06886"/>
    </source>
</evidence>
<feature type="region of interest" description="Disordered" evidence="7">
    <location>
        <begin position="141"/>
        <end position="161"/>
    </location>
</feature>
<dbReference type="InterPro" id="IPR044806">
    <property type="entry name" value="WVD2/WDL1-4"/>
</dbReference>
<feature type="compositionally biased region" description="Polar residues" evidence="7">
    <location>
        <begin position="98"/>
        <end position="110"/>
    </location>
</feature>
<gene>
    <name evidence="9" type="ORF">O6P43_005747</name>
</gene>
<evidence type="ECO:0000313" key="10">
    <source>
        <dbReference type="Proteomes" id="UP001163823"/>
    </source>
</evidence>
<feature type="coiled-coil region" evidence="6">
    <location>
        <begin position="255"/>
        <end position="285"/>
    </location>
</feature>
<dbReference type="GO" id="GO:0008017">
    <property type="term" value="F:microtubule binding"/>
    <property type="evidence" value="ECO:0007669"/>
    <property type="project" value="InterPro"/>
</dbReference>
<feature type="compositionally biased region" description="Polar residues" evidence="7">
    <location>
        <begin position="201"/>
        <end position="215"/>
    </location>
</feature>
<feature type="region of interest" description="Disordered" evidence="7">
    <location>
        <begin position="64"/>
        <end position="110"/>
    </location>
</feature>
<protein>
    <submittedName>
        <fullName evidence="9">Protein WVD2-like 4 isoform X2</fullName>
    </submittedName>
</protein>
<feature type="region of interest" description="Disordered" evidence="7">
    <location>
        <begin position="317"/>
        <end position="420"/>
    </location>
</feature>
<evidence type="ECO:0000256" key="7">
    <source>
        <dbReference type="SAM" id="MobiDB-lite"/>
    </source>
</evidence>
<evidence type="ECO:0000256" key="4">
    <source>
        <dbReference type="ARBA" id="ARBA00022701"/>
    </source>
</evidence>
<evidence type="ECO:0000256" key="5">
    <source>
        <dbReference type="ARBA" id="ARBA00023212"/>
    </source>
</evidence>
<dbReference type="PANTHER" id="PTHR46372">
    <property type="entry name" value="PROTEIN WVD2-LIKE 3"/>
    <property type="match status" value="1"/>
</dbReference>
<name>A0AAD7Q6S3_QUISA</name>
<dbReference type="Pfam" id="PF06886">
    <property type="entry name" value="TPX2"/>
    <property type="match status" value="1"/>
</dbReference>
<feature type="compositionally biased region" description="Low complexity" evidence="7">
    <location>
        <begin position="64"/>
        <end position="74"/>
    </location>
</feature>
<comment type="subcellular location">
    <subcellularLocation>
        <location evidence="1">Cytoplasm</location>
        <location evidence="1">Cytoskeleton</location>
    </subcellularLocation>
</comment>
<feature type="domain" description="TPX2 C-terminal" evidence="8">
    <location>
        <begin position="242"/>
        <end position="314"/>
    </location>
</feature>
<comment type="similarity">
    <text evidence="2">Belongs to the TPX2 family.</text>
</comment>
<evidence type="ECO:0000313" key="9">
    <source>
        <dbReference type="EMBL" id="KAJ7975903.1"/>
    </source>
</evidence>
<organism evidence="9 10">
    <name type="scientific">Quillaja saponaria</name>
    <name type="common">Soap bark tree</name>
    <dbReference type="NCBI Taxonomy" id="32244"/>
    <lineage>
        <taxon>Eukaryota</taxon>
        <taxon>Viridiplantae</taxon>
        <taxon>Streptophyta</taxon>
        <taxon>Embryophyta</taxon>
        <taxon>Tracheophyta</taxon>
        <taxon>Spermatophyta</taxon>
        <taxon>Magnoliopsida</taxon>
        <taxon>eudicotyledons</taxon>
        <taxon>Gunneridae</taxon>
        <taxon>Pentapetalae</taxon>
        <taxon>rosids</taxon>
        <taxon>fabids</taxon>
        <taxon>Fabales</taxon>
        <taxon>Quillajaceae</taxon>
        <taxon>Quillaja</taxon>
    </lineage>
</organism>
<sequence>MESENGVIVEDEKRVIEITIEEEPVLNLSKDDQNADNDVHTVNAVSTPVLKAEHINCATVTVKASATAPASKSSKVFKEPGNLSQKNIKSTKDKPSSKVATSSSHKQKPILSQNLSFPAKIVCADRMKKSTNGYLLKAKVKHSQGNGDNPESPFHHPSKFLHSGLNSKEAIQQTSSIKHSMSKSSGSSISVTGFPPFQEYLSINDNPQPLQTALSSKGDDDAQSTTSSSTSRRKSSGSKLPFRLDERAEKRKEFFTKLEERIQAKEEEKTNLQAKSKENQEAEIRTLRKSLTFKATPMPCFYKEPPPKVELKKIPTTRAISPKLGRNKCSSTANSTSEGEKSCSSPSLRLKDNNLTKVAKGNRDVASKRALGKSQTRLQPNETAITETEEELFESQTKATGESQSQKASTGENEESHVQSANHFQPEMVTDGDCQTNTAVNNALVLNSPAPEIILHEASVGV</sequence>
<proteinExistence type="inferred from homology"/>
<feature type="compositionally biased region" description="Polar residues" evidence="7">
    <location>
        <begin position="328"/>
        <end position="347"/>
    </location>
</feature>
<comment type="caution">
    <text evidence="9">The sequence shown here is derived from an EMBL/GenBank/DDBJ whole genome shotgun (WGS) entry which is preliminary data.</text>
</comment>
<dbReference type="PANTHER" id="PTHR46372:SF26">
    <property type="entry name" value="(WILD MALAYSIAN BANANA) HYPOTHETICAL PROTEIN"/>
    <property type="match status" value="1"/>
</dbReference>
<feature type="region of interest" description="Disordered" evidence="7">
    <location>
        <begin position="200"/>
        <end position="245"/>
    </location>
</feature>
<keyword evidence="6" id="KW-0175">Coiled coil</keyword>
<keyword evidence="5" id="KW-0206">Cytoskeleton</keyword>
<feature type="compositionally biased region" description="Polar residues" evidence="7">
    <location>
        <begin position="394"/>
        <end position="411"/>
    </location>
</feature>
<dbReference type="GO" id="GO:0000226">
    <property type="term" value="P:microtubule cytoskeleton organization"/>
    <property type="evidence" value="ECO:0007669"/>
    <property type="project" value="InterPro"/>
</dbReference>
<keyword evidence="3" id="KW-0963">Cytoplasm</keyword>
<dbReference type="Proteomes" id="UP001163823">
    <property type="component" value="Chromosome 3"/>
</dbReference>
<evidence type="ECO:0000256" key="3">
    <source>
        <dbReference type="ARBA" id="ARBA00022490"/>
    </source>
</evidence>
<feature type="compositionally biased region" description="Polar residues" evidence="7">
    <location>
        <begin position="373"/>
        <end position="386"/>
    </location>
</feature>
<reference evidence="9" key="1">
    <citation type="journal article" date="2023" name="Science">
        <title>Elucidation of the pathway for biosynthesis of saponin adjuvants from the soapbark tree.</title>
        <authorList>
            <person name="Reed J."/>
            <person name="Orme A."/>
            <person name="El-Demerdash A."/>
            <person name="Owen C."/>
            <person name="Martin L.B.B."/>
            <person name="Misra R.C."/>
            <person name="Kikuchi S."/>
            <person name="Rejzek M."/>
            <person name="Martin A.C."/>
            <person name="Harkess A."/>
            <person name="Leebens-Mack J."/>
            <person name="Louveau T."/>
            <person name="Stephenson M.J."/>
            <person name="Osbourn A."/>
        </authorList>
    </citation>
    <scope>NUCLEOTIDE SEQUENCE</scope>
    <source>
        <strain evidence="9">S10</strain>
    </source>
</reference>
<dbReference type="InterPro" id="IPR027329">
    <property type="entry name" value="TPX2_C"/>
</dbReference>